<dbReference type="EMBL" id="JACHOR010000004">
    <property type="protein sequence ID" value="MBB5747131.1"/>
    <property type="molecule type" value="Genomic_DNA"/>
</dbReference>
<evidence type="ECO:0000256" key="6">
    <source>
        <dbReference type="ARBA" id="ARBA00048451"/>
    </source>
</evidence>
<dbReference type="InterPro" id="IPR049874">
    <property type="entry name" value="ROK_cs"/>
</dbReference>
<comment type="catalytic activity">
    <reaction evidence="6">
        <text>D-fructose + ATP = D-fructose 6-phosphate + ADP + H(+)</text>
        <dbReference type="Rhea" id="RHEA:16125"/>
        <dbReference type="ChEBI" id="CHEBI:15378"/>
        <dbReference type="ChEBI" id="CHEBI:30616"/>
        <dbReference type="ChEBI" id="CHEBI:37721"/>
        <dbReference type="ChEBI" id="CHEBI:61527"/>
        <dbReference type="ChEBI" id="CHEBI:456216"/>
        <dbReference type="EC" id="2.7.1.4"/>
    </reaction>
</comment>
<protein>
    <recommendedName>
        <fullName evidence="5">fructokinase</fullName>
        <ecNumber evidence="5">2.7.1.4</ecNumber>
    </recommendedName>
</protein>
<dbReference type="PANTHER" id="PTHR42742:SF3">
    <property type="entry name" value="FRUCTOKINASE"/>
    <property type="match status" value="1"/>
</dbReference>
<dbReference type="Gene3D" id="3.30.420.40">
    <property type="match status" value="2"/>
</dbReference>
<keyword evidence="7" id="KW-0808">Transferase</keyword>
<dbReference type="Proteomes" id="UP000545037">
    <property type="component" value="Unassembled WGS sequence"/>
</dbReference>
<evidence type="ECO:0000256" key="4">
    <source>
        <dbReference type="ARBA" id="ARBA00022842"/>
    </source>
</evidence>
<accession>A0A7W9FF54</accession>
<evidence type="ECO:0000313" key="7">
    <source>
        <dbReference type="EMBL" id="MBB5747131.1"/>
    </source>
</evidence>
<evidence type="ECO:0000256" key="3">
    <source>
        <dbReference type="ARBA" id="ARBA00022833"/>
    </source>
</evidence>
<sequence>MTRFAGIELGGTKVVVGFGSGPDDLSECVRIPTTTPDETMTAVAEIVAAEHRKGPLAGIGIATFGPVRLDRDASDWGRILATPKPGWTGADLIDPFRAMGLSIAVDTDVAGAAVAEGRWGACMGLSDHAYVTVGTGVGVGLICNGRPVHGKLHPEAGHLPIRRDPVLDTYAGCCPFHGDCLEGLVSGPALAGRLGRAGETIAQDDPVWGIIADYLAQLAASLTYVMAPSRIVIGGGVATNPRLLPQIRTQLRLQLGGYLAALDDEDAMANYLVPPALGDRSGVLGAIALVHDLRARASVEPCASAGQLTDHQSLAGDLR</sequence>
<dbReference type="Pfam" id="PF00480">
    <property type="entry name" value="ROK"/>
    <property type="match status" value="1"/>
</dbReference>
<comment type="caution">
    <text evidence="7">The sequence shown here is derived from an EMBL/GenBank/DDBJ whole genome shotgun (WGS) entry which is preliminary data.</text>
</comment>
<reference evidence="7 8" key="1">
    <citation type="submission" date="2020-08" db="EMBL/GenBank/DDBJ databases">
        <title>Genomic Encyclopedia of Type Strains, Phase IV (KMG-IV): sequencing the most valuable type-strain genomes for metagenomic binning, comparative biology and taxonomic classification.</title>
        <authorList>
            <person name="Goeker M."/>
        </authorList>
    </citation>
    <scope>NUCLEOTIDE SEQUENCE [LARGE SCALE GENOMIC DNA]</scope>
    <source>
        <strain evidence="7 8">DSM 4737</strain>
    </source>
</reference>
<dbReference type="PROSITE" id="PS01125">
    <property type="entry name" value="ROK"/>
    <property type="match status" value="1"/>
</dbReference>
<proteinExistence type="predicted"/>
<evidence type="ECO:0000313" key="8">
    <source>
        <dbReference type="Proteomes" id="UP000545037"/>
    </source>
</evidence>
<comment type="cofactor">
    <cofactor evidence="1">
        <name>Mg(2+)</name>
        <dbReference type="ChEBI" id="CHEBI:18420"/>
    </cofactor>
</comment>
<name>A0A7W9FF54_9CAUL</name>
<dbReference type="GO" id="GO:0008865">
    <property type="term" value="F:fructokinase activity"/>
    <property type="evidence" value="ECO:0007669"/>
    <property type="project" value="UniProtKB-EC"/>
</dbReference>
<evidence type="ECO:0000256" key="5">
    <source>
        <dbReference type="ARBA" id="ARBA00038887"/>
    </source>
</evidence>
<dbReference type="PANTHER" id="PTHR42742">
    <property type="entry name" value="TRANSCRIPTIONAL REPRESSOR MPRA"/>
    <property type="match status" value="1"/>
</dbReference>
<dbReference type="InterPro" id="IPR000600">
    <property type="entry name" value="ROK"/>
</dbReference>
<dbReference type="GO" id="GO:0046872">
    <property type="term" value="F:metal ion binding"/>
    <property type="evidence" value="ECO:0007669"/>
    <property type="project" value="UniProtKB-KW"/>
</dbReference>
<dbReference type="CDD" id="cd24067">
    <property type="entry name" value="ASKHA_NBD_ROK_BsFRK-like"/>
    <property type="match status" value="1"/>
</dbReference>
<dbReference type="SUPFAM" id="SSF53067">
    <property type="entry name" value="Actin-like ATPase domain"/>
    <property type="match status" value="1"/>
</dbReference>
<keyword evidence="2" id="KW-0479">Metal-binding</keyword>
<evidence type="ECO:0000256" key="2">
    <source>
        <dbReference type="ARBA" id="ARBA00022723"/>
    </source>
</evidence>
<keyword evidence="8" id="KW-1185">Reference proteome</keyword>
<organism evidence="7 8">
    <name type="scientific">Brevundimonas variabilis</name>
    <dbReference type="NCBI Taxonomy" id="74312"/>
    <lineage>
        <taxon>Bacteria</taxon>
        <taxon>Pseudomonadati</taxon>
        <taxon>Pseudomonadota</taxon>
        <taxon>Alphaproteobacteria</taxon>
        <taxon>Caulobacterales</taxon>
        <taxon>Caulobacteraceae</taxon>
        <taxon>Brevundimonas</taxon>
    </lineage>
</organism>
<dbReference type="EC" id="2.7.1.4" evidence="5"/>
<dbReference type="InterPro" id="IPR051804">
    <property type="entry name" value="Carb_Metab_Reg_Kinase/Isom"/>
</dbReference>
<keyword evidence="7" id="KW-0418">Kinase</keyword>
<keyword evidence="4" id="KW-0460">Magnesium</keyword>
<dbReference type="InterPro" id="IPR043129">
    <property type="entry name" value="ATPase_NBD"/>
</dbReference>
<dbReference type="AlphaFoldDB" id="A0A7W9FF54"/>
<dbReference type="RefSeq" id="WP_183214090.1">
    <property type="nucleotide sequence ID" value="NZ_JACHOR010000004.1"/>
</dbReference>
<evidence type="ECO:0000256" key="1">
    <source>
        <dbReference type="ARBA" id="ARBA00001946"/>
    </source>
</evidence>
<gene>
    <name evidence="7" type="ORF">GGR13_002738</name>
</gene>
<keyword evidence="3" id="KW-0862">Zinc</keyword>